<feature type="transmembrane region" description="Helical" evidence="1">
    <location>
        <begin position="12"/>
        <end position="35"/>
    </location>
</feature>
<dbReference type="EMBL" id="JAAQQR010000005">
    <property type="protein sequence ID" value="NID05832.1"/>
    <property type="molecule type" value="Genomic_DNA"/>
</dbReference>
<gene>
    <name evidence="2" type="ORF">HBF26_13105</name>
</gene>
<proteinExistence type="predicted"/>
<evidence type="ECO:0000256" key="1">
    <source>
        <dbReference type="SAM" id="Phobius"/>
    </source>
</evidence>
<organism evidence="2 3">
    <name type="scientific">Luteibacter jiangsuensis</name>
    <dbReference type="NCBI Taxonomy" id="637577"/>
    <lineage>
        <taxon>Bacteria</taxon>
        <taxon>Pseudomonadati</taxon>
        <taxon>Pseudomonadota</taxon>
        <taxon>Gammaproteobacteria</taxon>
        <taxon>Lysobacterales</taxon>
        <taxon>Rhodanobacteraceae</taxon>
        <taxon>Luteibacter</taxon>
    </lineage>
</organism>
<evidence type="ECO:0000313" key="3">
    <source>
        <dbReference type="Proteomes" id="UP001429601"/>
    </source>
</evidence>
<keyword evidence="1" id="KW-1133">Transmembrane helix</keyword>
<dbReference type="Proteomes" id="UP001429601">
    <property type="component" value="Unassembled WGS sequence"/>
</dbReference>
<sequence length="37" mass="4258">MSERSRWRQAAWFVVLYLGGVIAVGLIALLFRLLVPR</sequence>
<keyword evidence="1" id="KW-0472">Membrane</keyword>
<protein>
    <submittedName>
        <fullName evidence="2">DUF2474 family protein</fullName>
    </submittedName>
</protein>
<comment type="caution">
    <text evidence="2">The sequence shown here is derived from an EMBL/GenBank/DDBJ whole genome shotgun (WGS) entry which is preliminary data.</text>
</comment>
<name>A0ABX0Q885_9GAMM</name>
<accession>A0ABX0Q885</accession>
<dbReference type="RefSeq" id="WP_167127158.1">
    <property type="nucleotide sequence ID" value="NZ_JAAQQR010000005.1"/>
</dbReference>
<keyword evidence="1" id="KW-0812">Transmembrane</keyword>
<reference evidence="2 3" key="1">
    <citation type="journal article" date="2011" name="Curr. Microbiol.">
        <title>Luteibacter jiangsuensis sp. nov.: a methamidophos-degrading bacterium isolated from a methamidophos-manufacturing factory.</title>
        <authorList>
            <person name="Wang L."/>
            <person name="Wang G.L."/>
            <person name="Li S.P."/>
            <person name="Jiang J.D."/>
        </authorList>
    </citation>
    <scope>NUCLEOTIDE SEQUENCE [LARGE SCALE GENOMIC DNA]</scope>
    <source>
        <strain evidence="2 3">CGMCC 1.10133</strain>
    </source>
</reference>
<keyword evidence="3" id="KW-1185">Reference proteome</keyword>
<evidence type="ECO:0000313" key="2">
    <source>
        <dbReference type="EMBL" id="NID05832.1"/>
    </source>
</evidence>